<dbReference type="HOGENOM" id="CLU_1332321_0_0_1"/>
<dbReference type="EMBL" id="KN825325">
    <property type="protein sequence ID" value="KIK92004.1"/>
    <property type="molecule type" value="Genomic_DNA"/>
</dbReference>
<evidence type="ECO:0000313" key="1">
    <source>
        <dbReference type="EMBL" id="KIK92004.1"/>
    </source>
</evidence>
<keyword evidence="2" id="KW-1185">Reference proteome</keyword>
<dbReference type="Proteomes" id="UP000054538">
    <property type="component" value="Unassembled WGS sequence"/>
</dbReference>
<proteinExistence type="predicted"/>
<organism evidence="1 2">
    <name type="scientific">Paxillus rubicundulus Ve08.2h10</name>
    <dbReference type="NCBI Taxonomy" id="930991"/>
    <lineage>
        <taxon>Eukaryota</taxon>
        <taxon>Fungi</taxon>
        <taxon>Dikarya</taxon>
        <taxon>Basidiomycota</taxon>
        <taxon>Agaricomycotina</taxon>
        <taxon>Agaricomycetes</taxon>
        <taxon>Agaricomycetidae</taxon>
        <taxon>Boletales</taxon>
        <taxon>Paxilineae</taxon>
        <taxon>Paxillaceae</taxon>
        <taxon>Paxillus</taxon>
    </lineage>
</organism>
<dbReference type="InParanoid" id="A0A0D0DYZ9"/>
<accession>A0A0D0DYZ9</accession>
<sequence length="206" mass="23054">MPGLIGYTDETTLGCFHFLVYRGKTKWAHRSGTKLSPLDNGLVDEPKRFKPPDALKAFEMNKSDSGKQWKQHDTLIPQSNPDETRRGLTQRMTTASCMLKGLISVLEERGFDLTGLKTECAPVCPFESTGRCMAQLLSQQDDFIKQVSMLEKFINEAGHLCIFSDTFPRRLRDLRRFPNDALEAAYTALTSSYGGFGSVAPRVHSA</sequence>
<dbReference type="AlphaFoldDB" id="A0A0D0DYZ9"/>
<name>A0A0D0DYZ9_9AGAM</name>
<dbReference type="STRING" id="930991.A0A0D0DYZ9"/>
<evidence type="ECO:0000313" key="2">
    <source>
        <dbReference type="Proteomes" id="UP000054538"/>
    </source>
</evidence>
<protein>
    <submittedName>
        <fullName evidence="1">Uncharacterized protein</fullName>
    </submittedName>
</protein>
<reference evidence="1 2" key="1">
    <citation type="submission" date="2014-04" db="EMBL/GenBank/DDBJ databases">
        <authorList>
            <consortium name="DOE Joint Genome Institute"/>
            <person name="Kuo A."/>
            <person name="Kohler A."/>
            <person name="Jargeat P."/>
            <person name="Nagy L.G."/>
            <person name="Floudas D."/>
            <person name="Copeland A."/>
            <person name="Barry K.W."/>
            <person name="Cichocki N."/>
            <person name="Veneault-Fourrey C."/>
            <person name="LaButti K."/>
            <person name="Lindquist E.A."/>
            <person name="Lipzen A."/>
            <person name="Lundell T."/>
            <person name="Morin E."/>
            <person name="Murat C."/>
            <person name="Sun H."/>
            <person name="Tunlid A."/>
            <person name="Henrissat B."/>
            <person name="Grigoriev I.V."/>
            <person name="Hibbett D.S."/>
            <person name="Martin F."/>
            <person name="Nordberg H.P."/>
            <person name="Cantor M.N."/>
            <person name="Hua S.X."/>
        </authorList>
    </citation>
    <scope>NUCLEOTIDE SEQUENCE [LARGE SCALE GENOMIC DNA]</scope>
    <source>
        <strain evidence="1 2">Ve08.2h10</strain>
    </source>
</reference>
<dbReference type="OrthoDB" id="2449121at2759"/>
<gene>
    <name evidence="1" type="ORF">PAXRUDRAFT_13478</name>
</gene>
<reference evidence="2" key="2">
    <citation type="submission" date="2015-01" db="EMBL/GenBank/DDBJ databases">
        <title>Evolutionary Origins and Diversification of the Mycorrhizal Mutualists.</title>
        <authorList>
            <consortium name="DOE Joint Genome Institute"/>
            <consortium name="Mycorrhizal Genomics Consortium"/>
            <person name="Kohler A."/>
            <person name="Kuo A."/>
            <person name="Nagy L.G."/>
            <person name="Floudas D."/>
            <person name="Copeland A."/>
            <person name="Barry K.W."/>
            <person name="Cichocki N."/>
            <person name="Veneault-Fourrey C."/>
            <person name="LaButti K."/>
            <person name="Lindquist E.A."/>
            <person name="Lipzen A."/>
            <person name="Lundell T."/>
            <person name="Morin E."/>
            <person name="Murat C."/>
            <person name="Riley R."/>
            <person name="Ohm R."/>
            <person name="Sun H."/>
            <person name="Tunlid A."/>
            <person name="Henrissat B."/>
            <person name="Grigoriev I.V."/>
            <person name="Hibbett D.S."/>
            <person name="Martin F."/>
        </authorList>
    </citation>
    <scope>NUCLEOTIDE SEQUENCE [LARGE SCALE GENOMIC DNA]</scope>
    <source>
        <strain evidence="2">Ve08.2h10</strain>
    </source>
</reference>